<evidence type="ECO:0000259" key="1">
    <source>
        <dbReference type="Pfam" id="PF01966"/>
    </source>
</evidence>
<dbReference type="SUPFAM" id="SSF109604">
    <property type="entry name" value="HD-domain/PDEase-like"/>
    <property type="match status" value="1"/>
</dbReference>
<dbReference type="Pfam" id="PF01966">
    <property type="entry name" value="HD"/>
    <property type="match status" value="1"/>
</dbReference>
<dbReference type="EMBL" id="BSBI01000001">
    <property type="protein sequence ID" value="GLF92825.1"/>
    <property type="molecule type" value="Genomic_DNA"/>
</dbReference>
<dbReference type="SUPFAM" id="SSF54427">
    <property type="entry name" value="NTF2-like"/>
    <property type="match status" value="1"/>
</dbReference>
<reference evidence="3 4" key="1">
    <citation type="submission" date="2022-10" db="EMBL/GenBank/DDBJ databases">
        <title>Draft genome sequence of Streptomyces sp. YSPA8.</title>
        <authorList>
            <person name="Moriuchi R."/>
            <person name="Dohra H."/>
            <person name="Yamamura H."/>
            <person name="Kodani S."/>
        </authorList>
    </citation>
    <scope>NUCLEOTIDE SEQUENCE [LARGE SCALE GENOMIC DNA]</scope>
    <source>
        <strain evidence="3 4">YSPA8</strain>
    </source>
</reference>
<sequence>MDISPPESYAGLELPRTELAIAARRYAEELTDPVVFRHSLRGYLFGRALGEARALRAGADYDDELMFIASVLHDLGVSDEGNADERFEVDGADLAARFLSGHGMPDDRVALVWDAIALHTFGGVGARKGPEVMLCHAGIAADILGKDRGLLPAGFADRVHAELPREDLAYALTDAIVAQCLDNPRKAGPLSFPGQLVRHHLPHGTLPDWYELIAAAGWGDRPTGSGDGPADARSPQELGELFVRHLASGDLDGLTRLYEPRAVFVPRPGDTVTGTHGIRESLRRYTEEGVRITLRLRRIHRTGDLALLSSVATMSAPGTATVTRTTAEVARRQPDGRWLYVVDDPSFDD</sequence>
<evidence type="ECO:0000313" key="4">
    <source>
        <dbReference type="Proteomes" id="UP001291653"/>
    </source>
</evidence>
<gene>
    <name evidence="3" type="ORF">SYYSPA8_01030</name>
</gene>
<feature type="domain" description="HD" evidence="1">
    <location>
        <begin position="35"/>
        <end position="131"/>
    </location>
</feature>
<dbReference type="PANTHER" id="PTHR35569">
    <property type="entry name" value="CYANAMIDE HYDRATASE DDI2-RELATED"/>
    <property type="match status" value="1"/>
</dbReference>
<comment type="caution">
    <text evidence="3">The sequence shown here is derived from an EMBL/GenBank/DDBJ whole genome shotgun (WGS) entry which is preliminary data.</text>
</comment>
<dbReference type="CDD" id="cd00077">
    <property type="entry name" value="HDc"/>
    <property type="match status" value="1"/>
</dbReference>
<feature type="domain" description="SnoaL-like" evidence="2">
    <location>
        <begin position="242"/>
        <end position="339"/>
    </location>
</feature>
<organism evidence="3 4">
    <name type="scientific">Streptomyces yaizuensis</name>
    <dbReference type="NCBI Taxonomy" id="2989713"/>
    <lineage>
        <taxon>Bacteria</taxon>
        <taxon>Bacillati</taxon>
        <taxon>Actinomycetota</taxon>
        <taxon>Actinomycetes</taxon>
        <taxon>Kitasatosporales</taxon>
        <taxon>Streptomycetaceae</taxon>
        <taxon>Streptomyces</taxon>
    </lineage>
</organism>
<dbReference type="InterPro" id="IPR006674">
    <property type="entry name" value="HD_domain"/>
</dbReference>
<evidence type="ECO:0000259" key="2">
    <source>
        <dbReference type="Pfam" id="PF12680"/>
    </source>
</evidence>
<keyword evidence="4" id="KW-1185">Reference proteome</keyword>
<dbReference type="InterPro" id="IPR003607">
    <property type="entry name" value="HD/PDEase_dom"/>
</dbReference>
<dbReference type="Pfam" id="PF12680">
    <property type="entry name" value="SnoaL_2"/>
    <property type="match status" value="1"/>
</dbReference>
<protein>
    <submittedName>
        <fullName evidence="3">SgcJ/EcaC family oxidoreductase</fullName>
    </submittedName>
</protein>
<dbReference type="Gene3D" id="3.10.450.50">
    <property type="match status" value="1"/>
</dbReference>
<dbReference type="RefSeq" id="WP_323444948.1">
    <property type="nucleotide sequence ID" value="NZ_BSBI01000001.1"/>
</dbReference>
<accession>A0ABQ5NRM8</accession>
<name>A0ABQ5NRM8_9ACTN</name>
<dbReference type="InterPro" id="IPR032710">
    <property type="entry name" value="NTF2-like_dom_sf"/>
</dbReference>
<dbReference type="InterPro" id="IPR037401">
    <property type="entry name" value="SnoaL-like"/>
</dbReference>
<dbReference type="PANTHER" id="PTHR35569:SF1">
    <property type="entry name" value="CYANAMIDE HYDRATASE DDI2-RELATED"/>
    <property type="match status" value="1"/>
</dbReference>
<dbReference type="Gene3D" id="1.10.3210.10">
    <property type="entry name" value="Hypothetical protein af1432"/>
    <property type="match status" value="1"/>
</dbReference>
<proteinExistence type="predicted"/>
<dbReference type="Proteomes" id="UP001291653">
    <property type="component" value="Unassembled WGS sequence"/>
</dbReference>
<evidence type="ECO:0000313" key="3">
    <source>
        <dbReference type="EMBL" id="GLF92825.1"/>
    </source>
</evidence>